<feature type="transmembrane region" description="Helical" evidence="6">
    <location>
        <begin position="176"/>
        <end position="198"/>
    </location>
</feature>
<keyword evidence="8" id="KW-1185">Reference proteome</keyword>
<feature type="transmembrane region" description="Helical" evidence="6">
    <location>
        <begin position="402"/>
        <end position="422"/>
    </location>
</feature>
<evidence type="ECO:0000256" key="6">
    <source>
        <dbReference type="RuleBase" id="RU004914"/>
    </source>
</evidence>
<evidence type="ECO:0000313" key="8">
    <source>
        <dbReference type="Proteomes" id="UP001140949"/>
    </source>
</evidence>
<dbReference type="GO" id="GO:0015297">
    <property type="term" value="F:antiporter activity"/>
    <property type="evidence" value="ECO:0007669"/>
    <property type="project" value="InterPro"/>
</dbReference>
<dbReference type="CDD" id="cd13132">
    <property type="entry name" value="MATE_eukaryotic"/>
    <property type="match status" value="1"/>
</dbReference>
<proteinExistence type="inferred from homology"/>
<dbReference type="PANTHER" id="PTHR11206">
    <property type="entry name" value="MULTIDRUG RESISTANCE PROTEIN"/>
    <property type="match status" value="1"/>
</dbReference>
<comment type="similarity">
    <text evidence="2 6">Belongs to the multi antimicrobial extrusion (MATE) (TC 2.A.66.1) family.</text>
</comment>
<feature type="transmembrane region" description="Helical" evidence="6">
    <location>
        <begin position="434"/>
        <end position="453"/>
    </location>
</feature>
<comment type="subcellular location">
    <subcellularLocation>
        <location evidence="1">Membrane</location>
        <topology evidence="1">Multi-pass membrane protein</topology>
    </subcellularLocation>
</comment>
<dbReference type="Pfam" id="PF01554">
    <property type="entry name" value="MatE"/>
    <property type="match status" value="2"/>
</dbReference>
<gene>
    <name evidence="7" type="ORF">M6B38_165905</name>
</gene>
<keyword evidence="3 6" id="KW-0812">Transmembrane</keyword>
<dbReference type="GO" id="GO:1990961">
    <property type="term" value="P:xenobiotic detoxification by transmembrane export across the plasma membrane"/>
    <property type="evidence" value="ECO:0007669"/>
    <property type="project" value="InterPro"/>
</dbReference>
<dbReference type="InterPro" id="IPR045069">
    <property type="entry name" value="MATE_euk"/>
</dbReference>
<sequence>MSTTPLVQPERSRSEEKWVEKLIDVEEAKAQLLLSVPMVITSMAYYALLLVSLMFAGHLGDIELAGATLGNSWGTVTGYALMTGLSGALETLCGQGYGSKSYRMLGIYLQSSIITSTAFSIIISVFWYYSEAVLILLHQDPQVAKMAGLYLKYQIPGLFAYAYLQCLLRFLQTQSVVIPLVVCSVIPLLLHVGLTYLLVHTLHLGFNGSALSGSVSLWISLVMLIVYVKYSKKFIYTWQGFSMESFQHVLPNLKLAIPSAVMVCLEYCAFEILVLLAGLLPNSENSTSLVATCVNTEAISYMITYGFSAAVSTRVSNEIGAGNTKKAKNAVTVTLKLSVFLALTFVALLALGHNFWVGSFTGNAEIIKEYASMTPLLTVSILLDSAQGVLSGVARGCGWQHLAAWTNLVAFYLIGTPFALLFGFKLGLHNKGLWLGLICGLFCQASTLLFITLRSTWKKLDLTVEGRQNHVLA</sequence>
<evidence type="ECO:0000256" key="4">
    <source>
        <dbReference type="ARBA" id="ARBA00022989"/>
    </source>
</evidence>
<feature type="transmembrane region" description="Helical" evidence="6">
    <location>
        <begin position="147"/>
        <end position="164"/>
    </location>
</feature>
<dbReference type="GO" id="GO:0016020">
    <property type="term" value="C:membrane"/>
    <property type="evidence" value="ECO:0007669"/>
    <property type="project" value="UniProtKB-SubCell"/>
</dbReference>
<feature type="transmembrane region" description="Helical" evidence="6">
    <location>
        <begin position="210"/>
        <end position="228"/>
    </location>
</feature>
<feature type="transmembrane region" description="Helical" evidence="6">
    <location>
        <begin position="76"/>
        <end position="93"/>
    </location>
</feature>
<dbReference type="Proteomes" id="UP001140949">
    <property type="component" value="Unassembled WGS sequence"/>
</dbReference>
<evidence type="ECO:0000313" key="7">
    <source>
        <dbReference type="EMBL" id="KAJ6808846.1"/>
    </source>
</evidence>
<accession>A0AAX6EXR8</accession>
<keyword evidence="4 6" id="KW-1133">Transmembrane helix</keyword>
<evidence type="ECO:0000256" key="1">
    <source>
        <dbReference type="ARBA" id="ARBA00004141"/>
    </source>
</evidence>
<organism evidence="7 8">
    <name type="scientific">Iris pallida</name>
    <name type="common">Sweet iris</name>
    <dbReference type="NCBI Taxonomy" id="29817"/>
    <lineage>
        <taxon>Eukaryota</taxon>
        <taxon>Viridiplantae</taxon>
        <taxon>Streptophyta</taxon>
        <taxon>Embryophyta</taxon>
        <taxon>Tracheophyta</taxon>
        <taxon>Spermatophyta</taxon>
        <taxon>Magnoliopsida</taxon>
        <taxon>Liliopsida</taxon>
        <taxon>Asparagales</taxon>
        <taxon>Iridaceae</taxon>
        <taxon>Iridoideae</taxon>
        <taxon>Irideae</taxon>
        <taxon>Iris</taxon>
    </lineage>
</organism>
<feature type="transmembrane region" description="Helical" evidence="6">
    <location>
        <begin position="337"/>
        <end position="358"/>
    </location>
</feature>
<evidence type="ECO:0000256" key="5">
    <source>
        <dbReference type="ARBA" id="ARBA00023136"/>
    </source>
</evidence>
<dbReference type="GO" id="GO:0042910">
    <property type="term" value="F:xenobiotic transmembrane transporter activity"/>
    <property type="evidence" value="ECO:0007669"/>
    <property type="project" value="InterPro"/>
</dbReference>
<reference evidence="7" key="2">
    <citation type="submission" date="2023-04" db="EMBL/GenBank/DDBJ databases">
        <authorList>
            <person name="Bruccoleri R.E."/>
            <person name="Oakeley E.J."/>
            <person name="Faust A.-M."/>
            <person name="Dessus-Babus S."/>
            <person name="Altorfer M."/>
            <person name="Burckhardt D."/>
            <person name="Oertli M."/>
            <person name="Naumann U."/>
            <person name="Petersen F."/>
            <person name="Wong J."/>
        </authorList>
    </citation>
    <scope>NUCLEOTIDE SEQUENCE</scope>
    <source>
        <strain evidence="7">GSM-AAB239-AS_SAM_17_03QT</strain>
        <tissue evidence="7">Leaf</tissue>
    </source>
</reference>
<feature type="transmembrane region" description="Helical" evidence="6">
    <location>
        <begin position="298"/>
        <end position="316"/>
    </location>
</feature>
<comment type="caution">
    <text evidence="7">The sequence shown here is derived from an EMBL/GenBank/DDBJ whole genome shotgun (WGS) entry which is preliminary data.</text>
</comment>
<protein>
    <recommendedName>
        <fullName evidence="6">Protein DETOXIFICATION</fullName>
    </recommendedName>
    <alternativeName>
        <fullName evidence="6">Multidrug and toxic compound extrusion protein</fullName>
    </alternativeName>
</protein>
<feature type="transmembrane region" description="Helical" evidence="6">
    <location>
        <begin position="105"/>
        <end position="127"/>
    </location>
</feature>
<feature type="transmembrane region" description="Helical" evidence="6">
    <location>
        <begin position="255"/>
        <end position="278"/>
    </location>
</feature>
<reference evidence="7" key="1">
    <citation type="journal article" date="2023" name="GigaByte">
        <title>Genome assembly of the bearded iris, Iris pallida Lam.</title>
        <authorList>
            <person name="Bruccoleri R.E."/>
            <person name="Oakeley E.J."/>
            <person name="Faust A.M.E."/>
            <person name="Altorfer M."/>
            <person name="Dessus-Babus S."/>
            <person name="Burckhardt D."/>
            <person name="Oertli M."/>
            <person name="Naumann U."/>
            <person name="Petersen F."/>
            <person name="Wong J."/>
        </authorList>
    </citation>
    <scope>NUCLEOTIDE SEQUENCE</scope>
    <source>
        <strain evidence="7">GSM-AAB239-AS_SAM_17_03QT</strain>
    </source>
</reference>
<evidence type="ECO:0000256" key="3">
    <source>
        <dbReference type="ARBA" id="ARBA00022692"/>
    </source>
</evidence>
<name>A0AAX6EXR8_IRIPA</name>
<feature type="transmembrane region" description="Helical" evidence="6">
    <location>
        <begin position="32"/>
        <end position="56"/>
    </location>
</feature>
<keyword evidence="5 6" id="KW-0472">Membrane</keyword>
<dbReference type="EMBL" id="JANAVB010033219">
    <property type="protein sequence ID" value="KAJ6808846.1"/>
    <property type="molecule type" value="Genomic_DNA"/>
</dbReference>
<dbReference type="NCBIfam" id="TIGR00797">
    <property type="entry name" value="matE"/>
    <property type="match status" value="1"/>
</dbReference>
<evidence type="ECO:0000256" key="2">
    <source>
        <dbReference type="ARBA" id="ARBA00010199"/>
    </source>
</evidence>
<dbReference type="AlphaFoldDB" id="A0AAX6EXR8"/>
<dbReference type="InterPro" id="IPR002528">
    <property type="entry name" value="MATE_fam"/>
</dbReference>